<evidence type="ECO:0000256" key="6">
    <source>
        <dbReference type="ARBA" id="ARBA00022824"/>
    </source>
</evidence>
<dbReference type="EMBL" id="SSTE01018746">
    <property type="protein sequence ID" value="KAA0038205.1"/>
    <property type="molecule type" value="Genomic_DNA"/>
</dbReference>
<dbReference type="Pfam" id="PF21203">
    <property type="entry name" value="ECM10"/>
    <property type="match status" value="1"/>
</dbReference>
<evidence type="ECO:0000256" key="1">
    <source>
        <dbReference type="ARBA" id="ARBA00004115"/>
    </source>
</evidence>
<keyword evidence="7" id="KW-1133">Transmembrane helix</keyword>
<dbReference type="Proteomes" id="UP000321393">
    <property type="component" value="Unassembled WGS sequence"/>
</dbReference>
<accession>A0A5A7T9U1</accession>
<evidence type="ECO:0000256" key="3">
    <source>
        <dbReference type="ARBA" id="ARBA00020105"/>
    </source>
</evidence>
<evidence type="ECO:0000256" key="2">
    <source>
        <dbReference type="ARBA" id="ARBA00007695"/>
    </source>
</evidence>
<reference evidence="10 11" key="1">
    <citation type="submission" date="2019-08" db="EMBL/GenBank/DDBJ databases">
        <title>Draft genome sequences of two oriental melons (Cucumis melo L. var makuwa).</title>
        <authorList>
            <person name="Kwon S.-Y."/>
        </authorList>
    </citation>
    <scope>NUCLEOTIDE SEQUENCE [LARGE SCALE GENOMIC DNA]</scope>
    <source>
        <strain evidence="11">cv. SW 3</strain>
        <tissue evidence="10">Leaf</tissue>
    </source>
</reference>
<comment type="similarity">
    <text evidence="2">Belongs to the EMC10 family.</text>
</comment>
<gene>
    <name evidence="10" type="ORF">E6C27_scaffold270G00420</name>
</gene>
<keyword evidence="5" id="KW-0732">Signal</keyword>
<evidence type="ECO:0000256" key="4">
    <source>
        <dbReference type="ARBA" id="ARBA00022692"/>
    </source>
</evidence>
<dbReference type="STRING" id="1194695.A0A5A7T9U1"/>
<keyword evidence="4" id="KW-0812">Transmembrane</keyword>
<protein>
    <recommendedName>
        <fullName evidence="3">ER membrane protein complex subunit 10</fullName>
    </recommendedName>
</protein>
<keyword evidence="8" id="KW-0472">Membrane</keyword>
<dbReference type="OrthoDB" id="1715715at2759"/>
<dbReference type="PANTHER" id="PTHR21397:SF4">
    <property type="entry name" value="ER MEMBRANE PROTEIN COMPLEX SUBUNIT 10"/>
    <property type="match status" value="1"/>
</dbReference>
<organism evidence="10 11">
    <name type="scientific">Cucumis melo var. makuwa</name>
    <name type="common">Oriental melon</name>
    <dbReference type="NCBI Taxonomy" id="1194695"/>
    <lineage>
        <taxon>Eukaryota</taxon>
        <taxon>Viridiplantae</taxon>
        <taxon>Streptophyta</taxon>
        <taxon>Embryophyta</taxon>
        <taxon>Tracheophyta</taxon>
        <taxon>Spermatophyta</taxon>
        <taxon>Magnoliopsida</taxon>
        <taxon>eudicotyledons</taxon>
        <taxon>Gunneridae</taxon>
        <taxon>Pentapetalae</taxon>
        <taxon>rosids</taxon>
        <taxon>fabids</taxon>
        <taxon>Cucurbitales</taxon>
        <taxon>Cucurbitaceae</taxon>
        <taxon>Benincaseae</taxon>
        <taxon>Cucumis</taxon>
    </lineage>
</organism>
<sequence>MGKPSWEQSFCSGLGWLFPKDVLVPRFIWKMHPSKWSFNSLTFLKSGEQAPRTPVFAEDILVGETGEGEGVKPPEKSFWAKYWMYLIPLGLIVMNAITQAMNMAEEQVSGQAAGQAQPQQSAAAVQRGPGSSAVRRR</sequence>
<dbReference type="AlphaFoldDB" id="A0A5A7T9U1"/>
<feature type="compositionally biased region" description="Low complexity" evidence="9">
    <location>
        <begin position="105"/>
        <end position="126"/>
    </location>
</feature>
<dbReference type="PANTHER" id="PTHR21397">
    <property type="entry name" value="CHROMATIN COMPLEXES SUBUNIT BAP18-RELATED"/>
    <property type="match status" value="1"/>
</dbReference>
<proteinExistence type="inferred from homology"/>
<evidence type="ECO:0000256" key="9">
    <source>
        <dbReference type="SAM" id="MobiDB-lite"/>
    </source>
</evidence>
<evidence type="ECO:0000313" key="11">
    <source>
        <dbReference type="Proteomes" id="UP000321393"/>
    </source>
</evidence>
<evidence type="ECO:0000256" key="7">
    <source>
        <dbReference type="ARBA" id="ARBA00022989"/>
    </source>
</evidence>
<keyword evidence="6" id="KW-0256">Endoplasmic reticulum</keyword>
<feature type="region of interest" description="Disordered" evidence="9">
    <location>
        <begin position="105"/>
        <end position="137"/>
    </location>
</feature>
<dbReference type="GO" id="GO:0005789">
    <property type="term" value="C:endoplasmic reticulum membrane"/>
    <property type="evidence" value="ECO:0007669"/>
    <property type="project" value="UniProtKB-SubCell"/>
</dbReference>
<evidence type="ECO:0000256" key="5">
    <source>
        <dbReference type="ARBA" id="ARBA00022729"/>
    </source>
</evidence>
<comment type="subcellular location">
    <subcellularLocation>
        <location evidence="1">Endoplasmic reticulum membrane</location>
        <topology evidence="1">Single-pass type I membrane protein</topology>
    </subcellularLocation>
</comment>
<evidence type="ECO:0000256" key="8">
    <source>
        <dbReference type="ARBA" id="ARBA00023136"/>
    </source>
</evidence>
<name>A0A5A7T9U1_CUCMM</name>
<comment type="caution">
    <text evidence="10">The sequence shown here is derived from an EMBL/GenBank/DDBJ whole genome shotgun (WGS) entry which is preliminary data.</text>
</comment>
<evidence type="ECO:0000313" key="10">
    <source>
        <dbReference type="EMBL" id="KAA0038205.1"/>
    </source>
</evidence>